<dbReference type="PROSITE" id="PS50935">
    <property type="entry name" value="SSB"/>
    <property type="match status" value="1"/>
</dbReference>
<dbReference type="AlphaFoldDB" id="A0A4Q5HNP6"/>
<evidence type="ECO:0000256" key="2">
    <source>
        <dbReference type="PROSITE-ProRule" id="PRU00252"/>
    </source>
</evidence>
<evidence type="ECO:0000313" key="6">
    <source>
        <dbReference type="Proteomes" id="UP000481616"/>
    </source>
</evidence>
<dbReference type="GO" id="GO:0003697">
    <property type="term" value="F:single-stranded DNA binding"/>
    <property type="evidence" value="ECO:0007669"/>
    <property type="project" value="InterPro"/>
</dbReference>
<name>A0A4Q5HNP6_9BACT</name>
<dbReference type="Gene3D" id="2.40.50.140">
    <property type="entry name" value="Nucleic acid-binding proteins"/>
    <property type="match status" value="1"/>
</dbReference>
<evidence type="ECO:0000313" key="5">
    <source>
        <dbReference type="Proteomes" id="UP000441162"/>
    </source>
</evidence>
<gene>
    <name evidence="4" type="ORF">F2Y51_20695</name>
    <name evidence="3" type="ORF">F2Y58_20970</name>
</gene>
<dbReference type="RefSeq" id="WP_013616464.1">
    <property type="nucleotide sequence ID" value="NZ_JADNBX010000001.1"/>
</dbReference>
<dbReference type="InterPro" id="IPR012340">
    <property type="entry name" value="NA-bd_OB-fold"/>
</dbReference>
<protein>
    <submittedName>
        <fullName evidence="4">Uncharacterized protein</fullName>
    </submittedName>
</protein>
<organism evidence="4 5">
    <name type="scientific">Phocaeicola dorei</name>
    <dbReference type="NCBI Taxonomy" id="357276"/>
    <lineage>
        <taxon>Bacteria</taxon>
        <taxon>Pseudomonadati</taxon>
        <taxon>Bacteroidota</taxon>
        <taxon>Bacteroidia</taxon>
        <taxon>Bacteroidales</taxon>
        <taxon>Bacteroidaceae</taxon>
        <taxon>Phocaeicola</taxon>
    </lineage>
</organism>
<sequence>MIKCNVTLCGTISRDASVRTGKDGKEFVSFPLQVSIPGKNGNDGNMEVSVSKDGGQDTVHEYRYGSRAKVTGTLLLKRRGEKLYFNLSADSVDLSDAGNTDSVKGQMVFRGKTGKHIEERKDKTGKPYLMFSAFSTEKVNDGFEYQWVRFFCFGKEKEEWLQPGVKVDAKGEMSLSLYDGKPDISCRVEELNQYVPEAGNDNR</sequence>
<dbReference type="EMBL" id="VVZA01000028">
    <property type="protein sequence ID" value="KAA5401865.1"/>
    <property type="molecule type" value="Genomic_DNA"/>
</dbReference>
<dbReference type="Proteomes" id="UP000441162">
    <property type="component" value="Unassembled WGS sequence"/>
</dbReference>
<accession>A0A4Q5HNP6</accession>
<reference evidence="5 6" key="1">
    <citation type="journal article" date="2019" name="Nat. Med.">
        <title>A library of human gut bacterial isolates paired with longitudinal multiomics data enables mechanistic microbiome research.</title>
        <authorList>
            <person name="Poyet M."/>
            <person name="Groussin M."/>
            <person name="Gibbons S.M."/>
            <person name="Avila-Pacheco J."/>
            <person name="Jiang X."/>
            <person name="Kearney S.M."/>
            <person name="Perrotta A.R."/>
            <person name="Berdy B."/>
            <person name="Zhao S."/>
            <person name="Lieberman T.D."/>
            <person name="Swanson P.K."/>
            <person name="Smith M."/>
            <person name="Roesemann S."/>
            <person name="Alexander J.E."/>
            <person name="Rich S.A."/>
            <person name="Livny J."/>
            <person name="Vlamakis H."/>
            <person name="Clish C."/>
            <person name="Bullock K."/>
            <person name="Deik A."/>
            <person name="Scott J."/>
            <person name="Pierce K.A."/>
            <person name="Xavier R.J."/>
            <person name="Alm E.J."/>
        </authorList>
    </citation>
    <scope>NUCLEOTIDE SEQUENCE [LARGE SCALE GENOMIC DNA]</scope>
    <source>
        <strain evidence="3 6">BIOML-A1</strain>
        <strain evidence="4 5">BIOML-A4</strain>
    </source>
</reference>
<comment type="caution">
    <text evidence="4">The sequence shown here is derived from an EMBL/GenBank/DDBJ whole genome shotgun (WGS) entry which is preliminary data.</text>
</comment>
<proteinExistence type="predicted"/>
<dbReference type="InterPro" id="IPR000424">
    <property type="entry name" value="Primosome_PriB/ssb"/>
</dbReference>
<evidence type="ECO:0000256" key="1">
    <source>
        <dbReference type="ARBA" id="ARBA00023125"/>
    </source>
</evidence>
<keyword evidence="1 2" id="KW-0238">DNA-binding</keyword>
<evidence type="ECO:0000313" key="4">
    <source>
        <dbReference type="EMBL" id="KAA5401865.1"/>
    </source>
</evidence>
<dbReference type="EMBL" id="VVYY01000027">
    <property type="protein sequence ID" value="KAA5393105.1"/>
    <property type="molecule type" value="Genomic_DNA"/>
</dbReference>
<dbReference type="Proteomes" id="UP000481616">
    <property type="component" value="Unassembled WGS sequence"/>
</dbReference>
<evidence type="ECO:0000313" key="3">
    <source>
        <dbReference type="EMBL" id="KAA5393105.1"/>
    </source>
</evidence>